<dbReference type="Gene3D" id="3.90.1150.10">
    <property type="entry name" value="Aspartate Aminotransferase, domain 1"/>
    <property type="match status" value="1"/>
</dbReference>
<comment type="caution">
    <text evidence="7">The sequence shown here is derived from an EMBL/GenBank/DDBJ whole genome shotgun (WGS) entry which is preliminary data.</text>
</comment>
<protein>
    <recommendedName>
        <fullName evidence="6">Aminotransferase class I/classII large domain-containing protein</fullName>
    </recommendedName>
</protein>
<dbReference type="InterPro" id="IPR015421">
    <property type="entry name" value="PyrdxlP-dep_Trfase_major"/>
</dbReference>
<organism evidence="7">
    <name type="scientific">marine sediment metagenome</name>
    <dbReference type="NCBI Taxonomy" id="412755"/>
    <lineage>
        <taxon>unclassified sequences</taxon>
        <taxon>metagenomes</taxon>
        <taxon>ecological metagenomes</taxon>
    </lineage>
</organism>
<dbReference type="InterPro" id="IPR015424">
    <property type="entry name" value="PyrdxlP-dep_Trfase"/>
</dbReference>
<evidence type="ECO:0000259" key="6">
    <source>
        <dbReference type="Pfam" id="PF00155"/>
    </source>
</evidence>
<keyword evidence="4" id="KW-0808">Transferase</keyword>
<dbReference type="AlphaFoldDB" id="X1KCE8"/>
<evidence type="ECO:0000313" key="7">
    <source>
        <dbReference type="EMBL" id="GAH79743.1"/>
    </source>
</evidence>
<keyword evidence="3" id="KW-0032">Aminotransferase</keyword>
<dbReference type="InterPro" id="IPR050596">
    <property type="entry name" value="AspAT/PAT-like"/>
</dbReference>
<gene>
    <name evidence="7" type="ORF">S03H2_55366</name>
</gene>
<dbReference type="GO" id="GO:0030170">
    <property type="term" value="F:pyridoxal phosphate binding"/>
    <property type="evidence" value="ECO:0007669"/>
    <property type="project" value="InterPro"/>
</dbReference>
<feature type="domain" description="Aminotransferase class I/classII large" evidence="6">
    <location>
        <begin position="31"/>
        <end position="193"/>
    </location>
</feature>
<comment type="cofactor">
    <cofactor evidence="1">
        <name>pyridoxal 5'-phosphate</name>
        <dbReference type="ChEBI" id="CHEBI:597326"/>
    </cofactor>
</comment>
<sequence>MEFSKMVRYLSDSLTLKINSKAKLLQAQGINVINLSAGEPDLDTPAIVKAKAKEAIDKGYTKYTSVSGITPLKKAIITRYRKKYGVELSVDSVLITSGTKQAVHNIVETLCGPGDEVIILVPYWLSYPEIVKISLSKPVFIDTSKTEYILKPKDLEEAITKKTKLLILNSPCNPTGVVYPAALLKEIASIIKKEISTVSLTRSTMN</sequence>
<reference evidence="7" key="1">
    <citation type="journal article" date="2014" name="Front. Microbiol.">
        <title>High frequency of phylogenetically diverse reductive dehalogenase-homologous genes in deep subseafloor sedimentary metagenomes.</title>
        <authorList>
            <person name="Kawai M."/>
            <person name="Futagami T."/>
            <person name="Toyoda A."/>
            <person name="Takaki Y."/>
            <person name="Nishi S."/>
            <person name="Hori S."/>
            <person name="Arai W."/>
            <person name="Tsubouchi T."/>
            <person name="Morono Y."/>
            <person name="Uchiyama I."/>
            <person name="Ito T."/>
            <person name="Fujiyama A."/>
            <person name="Inagaki F."/>
            <person name="Takami H."/>
        </authorList>
    </citation>
    <scope>NUCLEOTIDE SEQUENCE</scope>
    <source>
        <strain evidence="7">Expedition CK06-06</strain>
    </source>
</reference>
<accession>X1KCE8</accession>
<dbReference type="EMBL" id="BARU01035357">
    <property type="protein sequence ID" value="GAH79743.1"/>
    <property type="molecule type" value="Genomic_DNA"/>
</dbReference>
<dbReference type="InterPro" id="IPR004839">
    <property type="entry name" value="Aminotransferase_I/II_large"/>
</dbReference>
<dbReference type="CDD" id="cd00609">
    <property type="entry name" value="AAT_like"/>
    <property type="match status" value="1"/>
</dbReference>
<comment type="similarity">
    <text evidence="2">Belongs to the class-I pyridoxal-phosphate-dependent aminotransferase family.</text>
</comment>
<dbReference type="InterPro" id="IPR015422">
    <property type="entry name" value="PyrdxlP-dep_Trfase_small"/>
</dbReference>
<evidence type="ECO:0000256" key="3">
    <source>
        <dbReference type="ARBA" id="ARBA00022576"/>
    </source>
</evidence>
<dbReference type="Gene3D" id="3.40.640.10">
    <property type="entry name" value="Type I PLP-dependent aspartate aminotransferase-like (Major domain)"/>
    <property type="match status" value="1"/>
</dbReference>
<evidence type="ECO:0000256" key="4">
    <source>
        <dbReference type="ARBA" id="ARBA00022679"/>
    </source>
</evidence>
<dbReference type="PANTHER" id="PTHR46383">
    <property type="entry name" value="ASPARTATE AMINOTRANSFERASE"/>
    <property type="match status" value="1"/>
</dbReference>
<dbReference type="SUPFAM" id="SSF53383">
    <property type="entry name" value="PLP-dependent transferases"/>
    <property type="match status" value="1"/>
</dbReference>
<evidence type="ECO:0000256" key="2">
    <source>
        <dbReference type="ARBA" id="ARBA00007441"/>
    </source>
</evidence>
<dbReference type="Pfam" id="PF00155">
    <property type="entry name" value="Aminotran_1_2"/>
    <property type="match status" value="1"/>
</dbReference>
<evidence type="ECO:0000256" key="5">
    <source>
        <dbReference type="ARBA" id="ARBA00022898"/>
    </source>
</evidence>
<proteinExistence type="inferred from homology"/>
<dbReference type="GO" id="GO:0008483">
    <property type="term" value="F:transaminase activity"/>
    <property type="evidence" value="ECO:0007669"/>
    <property type="project" value="UniProtKB-KW"/>
</dbReference>
<dbReference type="GO" id="GO:0006520">
    <property type="term" value="P:amino acid metabolic process"/>
    <property type="evidence" value="ECO:0007669"/>
    <property type="project" value="InterPro"/>
</dbReference>
<evidence type="ECO:0000256" key="1">
    <source>
        <dbReference type="ARBA" id="ARBA00001933"/>
    </source>
</evidence>
<keyword evidence="5" id="KW-0663">Pyridoxal phosphate</keyword>
<dbReference type="PANTHER" id="PTHR46383:SF1">
    <property type="entry name" value="ASPARTATE AMINOTRANSFERASE"/>
    <property type="match status" value="1"/>
</dbReference>
<name>X1KCE8_9ZZZZ</name>